<gene>
    <name evidence="1" type="ORF">ACFPZ3_20015</name>
</gene>
<evidence type="ECO:0000313" key="2">
    <source>
        <dbReference type="Proteomes" id="UP001596058"/>
    </source>
</evidence>
<keyword evidence="2" id="KW-1185">Reference proteome</keyword>
<proteinExistence type="predicted"/>
<reference evidence="2" key="1">
    <citation type="journal article" date="2019" name="Int. J. Syst. Evol. Microbiol.">
        <title>The Global Catalogue of Microorganisms (GCM) 10K type strain sequencing project: providing services to taxonomists for standard genome sequencing and annotation.</title>
        <authorList>
            <consortium name="The Broad Institute Genomics Platform"/>
            <consortium name="The Broad Institute Genome Sequencing Center for Infectious Disease"/>
            <person name="Wu L."/>
            <person name="Ma J."/>
        </authorList>
    </citation>
    <scope>NUCLEOTIDE SEQUENCE [LARGE SCALE GENOMIC DNA]</scope>
    <source>
        <strain evidence="2">CCUG 53903</strain>
    </source>
</reference>
<dbReference type="EMBL" id="JBHSPA010000023">
    <property type="protein sequence ID" value="MFC5826160.1"/>
    <property type="molecule type" value="Genomic_DNA"/>
</dbReference>
<evidence type="ECO:0000313" key="1">
    <source>
        <dbReference type="EMBL" id="MFC5826160.1"/>
    </source>
</evidence>
<dbReference type="RefSeq" id="WP_379515665.1">
    <property type="nucleotide sequence ID" value="NZ_JBHSPA010000023.1"/>
</dbReference>
<comment type="caution">
    <text evidence="1">The sequence shown here is derived from an EMBL/GenBank/DDBJ whole genome shotgun (WGS) entry which is preliminary data.</text>
</comment>
<name>A0ABW1CK74_9ACTN</name>
<accession>A0ABW1CK74</accession>
<organism evidence="1 2">
    <name type="scientific">Nonomuraea insulae</name>
    <dbReference type="NCBI Taxonomy" id="1616787"/>
    <lineage>
        <taxon>Bacteria</taxon>
        <taxon>Bacillati</taxon>
        <taxon>Actinomycetota</taxon>
        <taxon>Actinomycetes</taxon>
        <taxon>Streptosporangiales</taxon>
        <taxon>Streptosporangiaceae</taxon>
        <taxon>Nonomuraea</taxon>
    </lineage>
</organism>
<protein>
    <submittedName>
        <fullName evidence="1">Uncharacterized protein</fullName>
    </submittedName>
</protein>
<dbReference type="Proteomes" id="UP001596058">
    <property type="component" value="Unassembled WGS sequence"/>
</dbReference>
<sequence>MFDLLTVLVRSDLSKDVEVLVLRHENQILRRQLGDRPRWGHADRLWLAALSRLIRRRRWAEVFPLTPATILR</sequence>